<dbReference type="EMBL" id="CP144696">
    <property type="protein sequence ID" value="WVZ12905.1"/>
    <property type="molecule type" value="Genomic_DNA"/>
</dbReference>
<evidence type="ECO:0000313" key="1">
    <source>
        <dbReference type="EMBL" id="WVZ12905.1"/>
    </source>
</evidence>
<name>A0AAQ3NN64_VIGMU</name>
<dbReference type="Proteomes" id="UP001374535">
    <property type="component" value="Chromosome 5"/>
</dbReference>
<accession>A0AAQ3NN64</accession>
<proteinExistence type="predicted"/>
<organism evidence="1 2">
    <name type="scientific">Vigna mungo</name>
    <name type="common">Black gram</name>
    <name type="synonym">Phaseolus mungo</name>
    <dbReference type="NCBI Taxonomy" id="3915"/>
    <lineage>
        <taxon>Eukaryota</taxon>
        <taxon>Viridiplantae</taxon>
        <taxon>Streptophyta</taxon>
        <taxon>Embryophyta</taxon>
        <taxon>Tracheophyta</taxon>
        <taxon>Spermatophyta</taxon>
        <taxon>Magnoliopsida</taxon>
        <taxon>eudicotyledons</taxon>
        <taxon>Gunneridae</taxon>
        <taxon>Pentapetalae</taxon>
        <taxon>rosids</taxon>
        <taxon>fabids</taxon>
        <taxon>Fabales</taxon>
        <taxon>Fabaceae</taxon>
        <taxon>Papilionoideae</taxon>
        <taxon>50 kb inversion clade</taxon>
        <taxon>NPAAA clade</taxon>
        <taxon>indigoferoid/millettioid clade</taxon>
        <taxon>Phaseoleae</taxon>
        <taxon>Vigna</taxon>
    </lineage>
</organism>
<protein>
    <submittedName>
        <fullName evidence="1">Uncharacterized protein</fullName>
    </submittedName>
</protein>
<reference evidence="1 2" key="1">
    <citation type="journal article" date="2023" name="Life. Sci Alliance">
        <title>Evolutionary insights into 3D genome organization and epigenetic landscape of Vigna mungo.</title>
        <authorList>
            <person name="Junaid A."/>
            <person name="Singh B."/>
            <person name="Bhatia S."/>
        </authorList>
    </citation>
    <scope>NUCLEOTIDE SEQUENCE [LARGE SCALE GENOMIC DNA]</scope>
    <source>
        <strain evidence="1">Urdbean</strain>
    </source>
</reference>
<sequence length="148" mass="15714">MVLLVSNLEFFPFKSSSALTEAATALDFAGKRNETALLDESATAFGLSFFPLSQIFDTEKLSFLFLPIAALFPSQVVLSVAAPPLAASSSTIVASKTANLKSLLDSQSHSDIAGLCPGVKGKPDFFLLDCFLIGVRMGTWSEELSSIT</sequence>
<evidence type="ECO:0000313" key="2">
    <source>
        <dbReference type="Proteomes" id="UP001374535"/>
    </source>
</evidence>
<keyword evidence="2" id="KW-1185">Reference proteome</keyword>
<gene>
    <name evidence="1" type="ORF">V8G54_017435</name>
</gene>
<dbReference type="AlphaFoldDB" id="A0AAQ3NN64"/>